<evidence type="ECO:0000313" key="11">
    <source>
        <dbReference type="EMBL" id="KKQ94604.1"/>
    </source>
</evidence>
<gene>
    <name evidence="7" type="primary">rplV</name>
    <name evidence="11" type="ORF">UT18_C0009G0015</name>
</gene>
<dbReference type="CDD" id="cd00336">
    <property type="entry name" value="Ribosomal_L22"/>
    <property type="match status" value="1"/>
</dbReference>
<reference evidence="11 12" key="1">
    <citation type="journal article" date="2015" name="Nature">
        <title>rRNA introns, odd ribosomes, and small enigmatic genomes across a large radiation of phyla.</title>
        <authorList>
            <person name="Brown C.T."/>
            <person name="Hug L.A."/>
            <person name="Thomas B.C."/>
            <person name="Sharon I."/>
            <person name="Castelle C.J."/>
            <person name="Singh A."/>
            <person name="Wilkins M.J."/>
            <person name="Williams K.H."/>
            <person name="Banfield J.F."/>
        </authorList>
    </citation>
    <scope>NUCLEOTIDE SEQUENCE [LARGE SCALE GENOMIC DNA]</scope>
</reference>
<dbReference type="PATRIC" id="fig|1618345.3.peg.553"/>
<evidence type="ECO:0000256" key="10">
    <source>
        <dbReference type="RuleBase" id="RU004008"/>
    </source>
</evidence>
<evidence type="ECO:0000256" key="9">
    <source>
        <dbReference type="RuleBase" id="RU004006"/>
    </source>
</evidence>
<dbReference type="GO" id="GO:0019843">
    <property type="term" value="F:rRNA binding"/>
    <property type="evidence" value="ECO:0007669"/>
    <property type="project" value="UniProtKB-UniRule"/>
</dbReference>
<dbReference type="GO" id="GO:0003735">
    <property type="term" value="F:structural constituent of ribosome"/>
    <property type="evidence" value="ECO:0007669"/>
    <property type="project" value="InterPro"/>
</dbReference>
<dbReference type="EMBL" id="LBVV01000009">
    <property type="protein sequence ID" value="KKQ94604.1"/>
    <property type="molecule type" value="Genomic_DNA"/>
</dbReference>
<dbReference type="Gene3D" id="3.90.470.10">
    <property type="entry name" value="Ribosomal protein L22/L17"/>
    <property type="match status" value="1"/>
</dbReference>
<evidence type="ECO:0000256" key="4">
    <source>
        <dbReference type="ARBA" id="ARBA00022980"/>
    </source>
</evidence>
<protein>
    <recommendedName>
        <fullName evidence="6 7">Large ribosomal subunit protein uL22</fullName>
    </recommendedName>
</protein>
<organism evidence="11 12">
    <name type="scientific">candidate division CPR2 bacterium GW2011_GWC2_39_10</name>
    <dbReference type="NCBI Taxonomy" id="1618345"/>
    <lineage>
        <taxon>Bacteria</taxon>
        <taxon>Bacteria division CPR2</taxon>
    </lineage>
</organism>
<evidence type="ECO:0000256" key="5">
    <source>
        <dbReference type="ARBA" id="ARBA00023274"/>
    </source>
</evidence>
<proteinExistence type="inferred from homology"/>
<name>A0A0G0P920_UNCC2</name>
<comment type="caution">
    <text evidence="11">The sequence shown here is derived from an EMBL/GenBank/DDBJ whole genome shotgun (WGS) entry which is preliminary data.</text>
</comment>
<keyword evidence="5 7" id="KW-0687">Ribonucleoprotein</keyword>
<keyword evidence="2 7" id="KW-0699">rRNA-binding</keyword>
<evidence type="ECO:0000256" key="7">
    <source>
        <dbReference type="HAMAP-Rule" id="MF_01331"/>
    </source>
</evidence>
<dbReference type="AlphaFoldDB" id="A0A0G0P920"/>
<evidence type="ECO:0000313" key="12">
    <source>
        <dbReference type="Proteomes" id="UP000034207"/>
    </source>
</evidence>
<comment type="subunit">
    <text evidence="7 9">Part of the 50S ribosomal subunit.</text>
</comment>
<dbReference type="PROSITE" id="PS00464">
    <property type="entry name" value="RIBOSOMAL_L22"/>
    <property type="match status" value="1"/>
</dbReference>
<dbReference type="PANTHER" id="PTHR13501">
    <property type="entry name" value="CHLOROPLAST 50S RIBOSOMAL PROTEIN L22-RELATED"/>
    <property type="match status" value="1"/>
</dbReference>
<sequence length="143" mass="15694">MKVKSQAKYVRTSPRKVRLVIDLIRGKKAEDAMAILKFVNKAAAKPVLKVVKSAVADAEHNFNLRKKDLVITEAKADEGPTLKRIRPRAKGSAFEIKKRTSHITVCVEAETSKAKGELSKARLSSKVIKKAAVGKKEQNGSES</sequence>
<dbReference type="SUPFAM" id="SSF54843">
    <property type="entry name" value="Ribosomal protein L22"/>
    <property type="match status" value="1"/>
</dbReference>
<dbReference type="Proteomes" id="UP000034207">
    <property type="component" value="Unassembled WGS sequence"/>
</dbReference>
<dbReference type="InterPro" id="IPR001063">
    <property type="entry name" value="Ribosomal_uL22"/>
</dbReference>
<dbReference type="InterPro" id="IPR005727">
    <property type="entry name" value="Ribosomal_uL22_bac/chlpt-type"/>
</dbReference>
<dbReference type="InterPro" id="IPR047867">
    <property type="entry name" value="Ribosomal_uL22_bac/org-type"/>
</dbReference>
<dbReference type="GO" id="GO:0022625">
    <property type="term" value="C:cytosolic large ribosomal subunit"/>
    <property type="evidence" value="ECO:0007669"/>
    <property type="project" value="TreeGrafter"/>
</dbReference>
<dbReference type="HAMAP" id="MF_01331_B">
    <property type="entry name" value="Ribosomal_uL22_B"/>
    <property type="match status" value="1"/>
</dbReference>
<dbReference type="InterPro" id="IPR018260">
    <property type="entry name" value="Ribosomal_uL22_CS"/>
</dbReference>
<comment type="function">
    <text evidence="7">The globular domain of the protein is located near the polypeptide exit tunnel on the outside of the subunit, while an extended beta-hairpin is found that lines the wall of the exit tunnel in the center of the 70S ribosome.</text>
</comment>
<evidence type="ECO:0000256" key="1">
    <source>
        <dbReference type="ARBA" id="ARBA00009451"/>
    </source>
</evidence>
<dbReference type="PANTHER" id="PTHR13501:SF8">
    <property type="entry name" value="LARGE RIBOSOMAL SUBUNIT PROTEIN UL22M"/>
    <property type="match status" value="1"/>
</dbReference>
<comment type="function">
    <text evidence="7 10">This protein binds specifically to 23S rRNA; its binding is stimulated by other ribosomal proteins, e.g., L4, L17, and L20. It is important during the early stages of 50S assembly. It makes multiple contacts with different domains of the 23S rRNA in the assembled 50S subunit and ribosome.</text>
</comment>
<dbReference type="NCBIfam" id="TIGR01044">
    <property type="entry name" value="rplV_bact"/>
    <property type="match status" value="1"/>
</dbReference>
<evidence type="ECO:0000256" key="8">
    <source>
        <dbReference type="RuleBase" id="RU004005"/>
    </source>
</evidence>
<comment type="similarity">
    <text evidence="1 7 8">Belongs to the universal ribosomal protein uL22 family.</text>
</comment>
<keyword evidence="3 7" id="KW-0694">RNA-binding</keyword>
<evidence type="ECO:0000256" key="2">
    <source>
        <dbReference type="ARBA" id="ARBA00022730"/>
    </source>
</evidence>
<evidence type="ECO:0000256" key="6">
    <source>
        <dbReference type="ARBA" id="ARBA00035207"/>
    </source>
</evidence>
<dbReference type="STRING" id="1618345.UT18_C0009G0015"/>
<dbReference type="Pfam" id="PF00237">
    <property type="entry name" value="Ribosomal_L22"/>
    <property type="match status" value="1"/>
</dbReference>
<dbReference type="GO" id="GO:0006412">
    <property type="term" value="P:translation"/>
    <property type="evidence" value="ECO:0007669"/>
    <property type="project" value="UniProtKB-UniRule"/>
</dbReference>
<keyword evidence="4 7" id="KW-0689">Ribosomal protein</keyword>
<accession>A0A0G0P920</accession>
<dbReference type="InterPro" id="IPR036394">
    <property type="entry name" value="Ribosomal_uL22_sf"/>
</dbReference>
<evidence type="ECO:0000256" key="3">
    <source>
        <dbReference type="ARBA" id="ARBA00022884"/>
    </source>
</evidence>